<keyword evidence="1" id="KW-0813">Transport</keyword>
<reference evidence="5 6" key="1">
    <citation type="submission" date="2022-08" db="EMBL/GenBank/DDBJ databases">
        <title>Genome Sequence of the sulphate-reducing bacterium, Pseudodesulfovibrio sp. SYK.</title>
        <authorList>
            <person name="Kondo R."/>
            <person name="Kataoka T."/>
        </authorList>
    </citation>
    <scope>NUCLEOTIDE SEQUENCE [LARGE SCALE GENOMIC DNA]</scope>
    <source>
        <strain evidence="5 6">SYK</strain>
    </source>
</reference>
<keyword evidence="3 5" id="KW-0067">ATP-binding</keyword>
<dbReference type="SMART" id="SM00382">
    <property type="entry name" value="AAA"/>
    <property type="match status" value="1"/>
</dbReference>
<feature type="domain" description="ABC transporter" evidence="4">
    <location>
        <begin position="6"/>
        <end position="217"/>
    </location>
</feature>
<sequence>MKTPIISLHNVRQIFSGRQVLSIDKLDINHDDIIGLAGPNGSGKSTLLRILAFLDAPSSGTLSFMGAKTSTKPGAVHRQVTLLVQEPYLLKRTVHANVAYGLKVRKKSDITTKVHNALIEVGLDPESFSSRHWFELSGGEAQRVALAARLVLKPKVLLMDEPTASLDAKSATLIRQAALKARTNNGTSLVVASHDLDWLGKVSDRIIHLEHGSIVETS</sequence>
<evidence type="ECO:0000313" key="5">
    <source>
        <dbReference type="EMBL" id="BDQ36515.1"/>
    </source>
</evidence>
<organism evidence="5 6">
    <name type="scientific">Pseudodesulfovibrio nedwellii</name>
    <dbReference type="NCBI Taxonomy" id="2973072"/>
    <lineage>
        <taxon>Bacteria</taxon>
        <taxon>Pseudomonadati</taxon>
        <taxon>Thermodesulfobacteriota</taxon>
        <taxon>Desulfovibrionia</taxon>
        <taxon>Desulfovibrionales</taxon>
        <taxon>Desulfovibrionaceae</taxon>
    </lineage>
</organism>
<dbReference type="Proteomes" id="UP001317742">
    <property type="component" value="Chromosome"/>
</dbReference>
<evidence type="ECO:0000313" key="6">
    <source>
        <dbReference type="Proteomes" id="UP001317742"/>
    </source>
</evidence>
<gene>
    <name evidence="5" type="ORF">SYK_08750</name>
</gene>
<keyword evidence="2" id="KW-0547">Nucleotide-binding</keyword>
<evidence type="ECO:0000256" key="2">
    <source>
        <dbReference type="ARBA" id="ARBA00022741"/>
    </source>
</evidence>
<dbReference type="InterPro" id="IPR015856">
    <property type="entry name" value="ABC_transpr_CbiO/EcfA_su"/>
</dbReference>
<dbReference type="InterPro" id="IPR003593">
    <property type="entry name" value="AAA+_ATPase"/>
</dbReference>
<evidence type="ECO:0000259" key="4">
    <source>
        <dbReference type="PROSITE" id="PS50893"/>
    </source>
</evidence>
<dbReference type="PANTHER" id="PTHR43423:SF1">
    <property type="entry name" value="ABC TRANSPORTER I FAMILY MEMBER 17"/>
    <property type="match status" value="1"/>
</dbReference>
<dbReference type="GO" id="GO:0005524">
    <property type="term" value="F:ATP binding"/>
    <property type="evidence" value="ECO:0007669"/>
    <property type="project" value="UniProtKB-KW"/>
</dbReference>
<dbReference type="InterPro" id="IPR027417">
    <property type="entry name" value="P-loop_NTPase"/>
</dbReference>
<dbReference type="CDD" id="cd03225">
    <property type="entry name" value="ABC_cobalt_CbiO_domain1"/>
    <property type="match status" value="1"/>
</dbReference>
<accession>A0ABM8AYI3</accession>
<dbReference type="Pfam" id="PF00005">
    <property type="entry name" value="ABC_tran"/>
    <property type="match status" value="1"/>
</dbReference>
<dbReference type="Gene3D" id="3.40.50.300">
    <property type="entry name" value="P-loop containing nucleotide triphosphate hydrolases"/>
    <property type="match status" value="1"/>
</dbReference>
<evidence type="ECO:0000256" key="1">
    <source>
        <dbReference type="ARBA" id="ARBA00022448"/>
    </source>
</evidence>
<dbReference type="RefSeq" id="WP_281762410.1">
    <property type="nucleotide sequence ID" value="NZ_AP026709.1"/>
</dbReference>
<proteinExistence type="predicted"/>
<evidence type="ECO:0000256" key="3">
    <source>
        <dbReference type="ARBA" id="ARBA00022840"/>
    </source>
</evidence>
<protein>
    <submittedName>
        <fullName evidence="5">ABC transporter ATP-binding protein</fullName>
    </submittedName>
</protein>
<dbReference type="EMBL" id="AP026709">
    <property type="protein sequence ID" value="BDQ36515.1"/>
    <property type="molecule type" value="Genomic_DNA"/>
</dbReference>
<dbReference type="PANTHER" id="PTHR43423">
    <property type="entry name" value="ABC TRANSPORTER I FAMILY MEMBER 17"/>
    <property type="match status" value="1"/>
</dbReference>
<dbReference type="InterPro" id="IPR003439">
    <property type="entry name" value="ABC_transporter-like_ATP-bd"/>
</dbReference>
<dbReference type="PROSITE" id="PS50893">
    <property type="entry name" value="ABC_TRANSPORTER_2"/>
    <property type="match status" value="1"/>
</dbReference>
<keyword evidence="6" id="KW-1185">Reference proteome</keyword>
<name>A0ABM8AYI3_9BACT</name>
<dbReference type="SUPFAM" id="SSF52540">
    <property type="entry name" value="P-loop containing nucleoside triphosphate hydrolases"/>
    <property type="match status" value="1"/>
</dbReference>